<evidence type="ECO:0000313" key="2">
    <source>
        <dbReference type="EMBL" id="KYF52146.1"/>
    </source>
</evidence>
<name>A0A150P946_SORCE</name>
<dbReference type="AlphaFoldDB" id="A0A150P946"/>
<comment type="caution">
    <text evidence="2">The sequence shown here is derived from an EMBL/GenBank/DDBJ whole genome shotgun (WGS) entry which is preliminary data.</text>
</comment>
<gene>
    <name evidence="2" type="ORF">BE04_29890</name>
</gene>
<proteinExistence type="predicted"/>
<dbReference type="EMBL" id="JELX01003468">
    <property type="protein sequence ID" value="KYF52146.1"/>
    <property type="molecule type" value="Genomic_DNA"/>
</dbReference>
<feature type="region of interest" description="Disordered" evidence="1">
    <location>
        <begin position="1"/>
        <end position="33"/>
    </location>
</feature>
<evidence type="ECO:0000313" key="3">
    <source>
        <dbReference type="Proteomes" id="UP000075604"/>
    </source>
</evidence>
<accession>A0A150P946</accession>
<reference evidence="2 3" key="1">
    <citation type="submission" date="2014-02" db="EMBL/GenBank/DDBJ databases">
        <title>The small core and large imbalanced accessory genome model reveals a collaborative survival strategy of Sorangium cellulosum strains in nature.</title>
        <authorList>
            <person name="Han K."/>
            <person name="Peng R."/>
            <person name="Blom J."/>
            <person name="Li Y.-Z."/>
        </authorList>
    </citation>
    <scope>NUCLEOTIDE SEQUENCE [LARGE SCALE GENOMIC DNA]</scope>
    <source>
        <strain evidence="2 3">So0157-18</strain>
    </source>
</reference>
<dbReference type="Proteomes" id="UP000075604">
    <property type="component" value="Unassembled WGS sequence"/>
</dbReference>
<sequence>MDFERKSPSLRQAHPAKGLTASRGSVPTWIPPTLTPPLNSSACAGAETRASAPIDSRPLLLRVRMDMAEDLADTRNAT</sequence>
<evidence type="ECO:0000256" key="1">
    <source>
        <dbReference type="SAM" id="MobiDB-lite"/>
    </source>
</evidence>
<protein>
    <submittedName>
        <fullName evidence="2">Uncharacterized protein</fullName>
    </submittedName>
</protein>
<organism evidence="2 3">
    <name type="scientific">Sorangium cellulosum</name>
    <name type="common">Polyangium cellulosum</name>
    <dbReference type="NCBI Taxonomy" id="56"/>
    <lineage>
        <taxon>Bacteria</taxon>
        <taxon>Pseudomonadati</taxon>
        <taxon>Myxococcota</taxon>
        <taxon>Polyangia</taxon>
        <taxon>Polyangiales</taxon>
        <taxon>Polyangiaceae</taxon>
        <taxon>Sorangium</taxon>
    </lineage>
</organism>